<dbReference type="EMBL" id="UINC01219136">
    <property type="protein sequence ID" value="SVE46470.1"/>
    <property type="molecule type" value="Genomic_DNA"/>
</dbReference>
<protein>
    <submittedName>
        <fullName evidence="1">Uncharacterized protein</fullName>
    </submittedName>
</protein>
<feature type="non-terminal residue" evidence="1">
    <location>
        <position position="26"/>
    </location>
</feature>
<dbReference type="AlphaFoldDB" id="A0A383DQF1"/>
<name>A0A383DQF1_9ZZZZ</name>
<sequence length="26" mass="2947">MSGRNPIFDVLFEPVNIGPVTARNRF</sequence>
<accession>A0A383DQF1</accession>
<proteinExistence type="predicted"/>
<reference evidence="1" key="1">
    <citation type="submission" date="2018-05" db="EMBL/GenBank/DDBJ databases">
        <authorList>
            <person name="Lanie J.A."/>
            <person name="Ng W.-L."/>
            <person name="Kazmierczak K.M."/>
            <person name="Andrzejewski T.M."/>
            <person name="Davidsen T.M."/>
            <person name="Wayne K.J."/>
            <person name="Tettelin H."/>
            <person name="Glass J.I."/>
            <person name="Rusch D."/>
            <person name="Podicherti R."/>
            <person name="Tsui H.-C.T."/>
            <person name="Winkler M.E."/>
        </authorList>
    </citation>
    <scope>NUCLEOTIDE SEQUENCE</scope>
</reference>
<organism evidence="1">
    <name type="scientific">marine metagenome</name>
    <dbReference type="NCBI Taxonomy" id="408172"/>
    <lineage>
        <taxon>unclassified sequences</taxon>
        <taxon>metagenomes</taxon>
        <taxon>ecological metagenomes</taxon>
    </lineage>
</organism>
<gene>
    <name evidence="1" type="ORF">METZ01_LOCUS499324</name>
</gene>
<evidence type="ECO:0000313" key="1">
    <source>
        <dbReference type="EMBL" id="SVE46470.1"/>
    </source>
</evidence>